<feature type="transmembrane region" description="Helical" evidence="1">
    <location>
        <begin position="133"/>
        <end position="157"/>
    </location>
</feature>
<proteinExistence type="predicted"/>
<protein>
    <submittedName>
        <fullName evidence="2">Uncharacterized protein</fullName>
    </submittedName>
</protein>
<evidence type="ECO:0000313" key="3">
    <source>
        <dbReference type="Proteomes" id="UP000199377"/>
    </source>
</evidence>
<name>A0A1I3LT90_9RHOB</name>
<organism evidence="2 3">
    <name type="scientific">Albimonas pacifica</name>
    <dbReference type="NCBI Taxonomy" id="1114924"/>
    <lineage>
        <taxon>Bacteria</taxon>
        <taxon>Pseudomonadati</taxon>
        <taxon>Pseudomonadota</taxon>
        <taxon>Alphaproteobacteria</taxon>
        <taxon>Rhodobacterales</taxon>
        <taxon>Paracoccaceae</taxon>
        <taxon>Albimonas</taxon>
    </lineage>
</organism>
<gene>
    <name evidence="2" type="ORF">SAMN05216258_110169</name>
</gene>
<dbReference type="AlphaFoldDB" id="A0A1I3LT90"/>
<dbReference type="STRING" id="1114924.SAMN05216258_110169"/>
<feature type="transmembrane region" description="Helical" evidence="1">
    <location>
        <begin position="34"/>
        <end position="51"/>
    </location>
</feature>
<accession>A0A1I3LT90</accession>
<keyword evidence="1" id="KW-1133">Transmembrane helix</keyword>
<dbReference type="EMBL" id="FOQH01000010">
    <property type="protein sequence ID" value="SFI87942.1"/>
    <property type="molecule type" value="Genomic_DNA"/>
</dbReference>
<reference evidence="2 3" key="1">
    <citation type="submission" date="2016-10" db="EMBL/GenBank/DDBJ databases">
        <authorList>
            <person name="de Groot N.N."/>
        </authorList>
    </citation>
    <scope>NUCLEOTIDE SEQUENCE [LARGE SCALE GENOMIC DNA]</scope>
    <source>
        <strain evidence="2 3">CGMCC 1.11030</strain>
    </source>
</reference>
<feature type="transmembrane region" description="Helical" evidence="1">
    <location>
        <begin position="225"/>
        <end position="246"/>
    </location>
</feature>
<sequence>MRDAGLRAVLAAAIAAVPALLLTSAPGGGDSRTAGLVLAAAAGLYVLVEYGARTPALIDFRFAPPINRLRFALAALTLLATTACVSFADGPGPLAATFAGFGAAMDFPFSPVRMAADIFTRASAPAPDPAVEYAAATAFCVALACTLAFGAAIWFGAWPRAGERMNLLVNLPTFDVERDDRGAPRLRLLGAQVLVTAAGTLFAMLVVGGFAVALLAPGVEISPLALVWSATLWAAAPGAMALRGVALLKLARRLRRDGGLGPDRRG</sequence>
<keyword evidence="1" id="KW-0812">Transmembrane</keyword>
<feature type="transmembrane region" description="Helical" evidence="1">
    <location>
        <begin position="188"/>
        <end position="213"/>
    </location>
</feature>
<keyword evidence="3" id="KW-1185">Reference proteome</keyword>
<feature type="transmembrane region" description="Helical" evidence="1">
    <location>
        <begin position="71"/>
        <end position="88"/>
    </location>
</feature>
<keyword evidence="1" id="KW-0472">Membrane</keyword>
<evidence type="ECO:0000313" key="2">
    <source>
        <dbReference type="EMBL" id="SFI87942.1"/>
    </source>
</evidence>
<evidence type="ECO:0000256" key="1">
    <source>
        <dbReference type="SAM" id="Phobius"/>
    </source>
</evidence>
<dbReference type="RefSeq" id="WP_092863455.1">
    <property type="nucleotide sequence ID" value="NZ_FOQH01000010.1"/>
</dbReference>
<dbReference type="Proteomes" id="UP000199377">
    <property type="component" value="Unassembled WGS sequence"/>
</dbReference>
<dbReference type="OrthoDB" id="7738422at2"/>